<dbReference type="PROSITE" id="PS51257">
    <property type="entry name" value="PROKAR_LIPOPROTEIN"/>
    <property type="match status" value="1"/>
</dbReference>
<evidence type="ECO:0000313" key="3">
    <source>
        <dbReference type="Proteomes" id="UP001497512"/>
    </source>
</evidence>
<proteinExistence type="predicted"/>
<feature type="chain" id="PRO_5045744893" evidence="1">
    <location>
        <begin position="20"/>
        <end position="121"/>
    </location>
</feature>
<keyword evidence="3" id="KW-1185">Reference proteome</keyword>
<sequence length="121" mass="13047">MKTGLWVLLVLVLLMSSSCSLLTNADVYILNNSGYQVKISVKKTEVIPKQQVTMEAGADHNFTVGAGNIGTFKFIHTAPIFAKVKIADGQKVLLSDQYGGPGIVGFTQPAGDMIFWSNIEV</sequence>
<dbReference type="Proteomes" id="UP001497512">
    <property type="component" value="Chromosome 4"/>
</dbReference>
<keyword evidence="1" id="KW-0732">Signal</keyword>
<protein>
    <submittedName>
        <fullName evidence="2">Uncharacterized protein</fullName>
    </submittedName>
</protein>
<evidence type="ECO:0000313" key="2">
    <source>
        <dbReference type="EMBL" id="CAK9222382.1"/>
    </source>
</evidence>
<name>A0ABP0ULW3_9BRYO</name>
<accession>A0ABP0ULW3</accession>
<gene>
    <name evidence="2" type="ORF">CSSPTR1EN2_LOCUS16037</name>
</gene>
<reference evidence="2" key="1">
    <citation type="submission" date="2024-02" db="EMBL/GenBank/DDBJ databases">
        <authorList>
            <consortium name="ELIXIR-Norway"/>
            <consortium name="Elixir Norway"/>
        </authorList>
    </citation>
    <scope>NUCLEOTIDE SEQUENCE</scope>
</reference>
<feature type="signal peptide" evidence="1">
    <location>
        <begin position="1"/>
        <end position="19"/>
    </location>
</feature>
<evidence type="ECO:0000256" key="1">
    <source>
        <dbReference type="SAM" id="SignalP"/>
    </source>
</evidence>
<organism evidence="2 3">
    <name type="scientific">Sphagnum troendelagicum</name>
    <dbReference type="NCBI Taxonomy" id="128251"/>
    <lineage>
        <taxon>Eukaryota</taxon>
        <taxon>Viridiplantae</taxon>
        <taxon>Streptophyta</taxon>
        <taxon>Embryophyta</taxon>
        <taxon>Bryophyta</taxon>
        <taxon>Sphagnophytina</taxon>
        <taxon>Sphagnopsida</taxon>
        <taxon>Sphagnales</taxon>
        <taxon>Sphagnaceae</taxon>
        <taxon>Sphagnum</taxon>
    </lineage>
</organism>
<dbReference type="EMBL" id="OZ019896">
    <property type="protein sequence ID" value="CAK9222382.1"/>
    <property type="molecule type" value="Genomic_DNA"/>
</dbReference>